<feature type="compositionally biased region" description="Basic and acidic residues" evidence="1">
    <location>
        <begin position="89"/>
        <end position="102"/>
    </location>
</feature>
<dbReference type="Proteomes" id="UP001066276">
    <property type="component" value="Chromosome 2_1"/>
</dbReference>
<name>A0AAV7VUM7_PLEWA</name>
<reference evidence="2" key="1">
    <citation type="journal article" date="2022" name="bioRxiv">
        <title>Sequencing and chromosome-scale assembly of the giantPleurodeles waltlgenome.</title>
        <authorList>
            <person name="Brown T."/>
            <person name="Elewa A."/>
            <person name="Iarovenko S."/>
            <person name="Subramanian E."/>
            <person name="Araus A.J."/>
            <person name="Petzold A."/>
            <person name="Susuki M."/>
            <person name="Suzuki K.-i.T."/>
            <person name="Hayashi T."/>
            <person name="Toyoda A."/>
            <person name="Oliveira C."/>
            <person name="Osipova E."/>
            <person name="Leigh N.D."/>
            <person name="Simon A."/>
            <person name="Yun M.H."/>
        </authorList>
    </citation>
    <scope>NUCLEOTIDE SEQUENCE</scope>
    <source>
        <strain evidence="2">20211129_DDA</strain>
        <tissue evidence="2">Liver</tissue>
    </source>
</reference>
<evidence type="ECO:0000256" key="1">
    <source>
        <dbReference type="SAM" id="MobiDB-lite"/>
    </source>
</evidence>
<dbReference type="EMBL" id="JANPWB010000003">
    <property type="protein sequence ID" value="KAJ1204486.1"/>
    <property type="molecule type" value="Genomic_DNA"/>
</dbReference>
<evidence type="ECO:0008006" key="4">
    <source>
        <dbReference type="Google" id="ProtNLM"/>
    </source>
</evidence>
<protein>
    <recommendedName>
        <fullName evidence="4">Secreted protein</fullName>
    </recommendedName>
</protein>
<sequence>MTKRPPHRKRAVRAATRTASLVALMTGETASTTKTRISGFWRERKRRTDYTGRSSALREERAVQRERKRTNLGRHRNEVQRSPTPPGTRENEEAQKRVERRQNAATSQEGHGLLRYAPF</sequence>
<comment type="caution">
    <text evidence="2">The sequence shown here is derived from an EMBL/GenBank/DDBJ whole genome shotgun (WGS) entry which is preliminary data.</text>
</comment>
<evidence type="ECO:0000313" key="2">
    <source>
        <dbReference type="EMBL" id="KAJ1204486.1"/>
    </source>
</evidence>
<organism evidence="2 3">
    <name type="scientific">Pleurodeles waltl</name>
    <name type="common">Iberian ribbed newt</name>
    <dbReference type="NCBI Taxonomy" id="8319"/>
    <lineage>
        <taxon>Eukaryota</taxon>
        <taxon>Metazoa</taxon>
        <taxon>Chordata</taxon>
        <taxon>Craniata</taxon>
        <taxon>Vertebrata</taxon>
        <taxon>Euteleostomi</taxon>
        <taxon>Amphibia</taxon>
        <taxon>Batrachia</taxon>
        <taxon>Caudata</taxon>
        <taxon>Salamandroidea</taxon>
        <taxon>Salamandridae</taxon>
        <taxon>Pleurodelinae</taxon>
        <taxon>Pleurodeles</taxon>
    </lineage>
</organism>
<feature type="compositionally biased region" description="Basic and acidic residues" evidence="1">
    <location>
        <begin position="47"/>
        <end position="65"/>
    </location>
</feature>
<proteinExistence type="predicted"/>
<accession>A0AAV7VUM7</accession>
<gene>
    <name evidence="2" type="ORF">NDU88_008263</name>
</gene>
<feature type="region of interest" description="Disordered" evidence="1">
    <location>
        <begin position="47"/>
        <end position="119"/>
    </location>
</feature>
<evidence type="ECO:0000313" key="3">
    <source>
        <dbReference type="Proteomes" id="UP001066276"/>
    </source>
</evidence>
<dbReference type="AlphaFoldDB" id="A0AAV7VUM7"/>
<keyword evidence="3" id="KW-1185">Reference proteome</keyword>